<dbReference type="Pfam" id="PF00528">
    <property type="entry name" value="BPD_transp_1"/>
    <property type="match status" value="1"/>
</dbReference>
<evidence type="ECO:0000259" key="8">
    <source>
        <dbReference type="PROSITE" id="PS50928"/>
    </source>
</evidence>
<feature type="domain" description="ABC transmembrane type-1" evidence="8">
    <location>
        <begin position="87"/>
        <end position="268"/>
    </location>
</feature>
<feature type="transmembrane region" description="Helical" evidence="7">
    <location>
        <begin position="151"/>
        <end position="170"/>
    </location>
</feature>
<proteinExistence type="inferred from homology"/>
<dbReference type="CDD" id="cd06261">
    <property type="entry name" value="TM_PBP2"/>
    <property type="match status" value="1"/>
</dbReference>
<comment type="caution">
    <text evidence="9">The sequence shown here is derived from an EMBL/GenBank/DDBJ whole genome shotgun (WGS) entry which is preliminary data.</text>
</comment>
<keyword evidence="2 7" id="KW-0813">Transport</keyword>
<evidence type="ECO:0000256" key="2">
    <source>
        <dbReference type="ARBA" id="ARBA00022448"/>
    </source>
</evidence>
<evidence type="ECO:0000256" key="3">
    <source>
        <dbReference type="ARBA" id="ARBA00022475"/>
    </source>
</evidence>
<evidence type="ECO:0000256" key="7">
    <source>
        <dbReference type="RuleBase" id="RU363032"/>
    </source>
</evidence>
<dbReference type="PANTHER" id="PTHR30151">
    <property type="entry name" value="ALKANE SULFONATE ABC TRANSPORTER-RELATED, MEMBRANE SUBUNIT"/>
    <property type="match status" value="1"/>
</dbReference>
<comment type="similarity">
    <text evidence="7">Belongs to the binding-protein-dependent transport system permease family.</text>
</comment>
<evidence type="ECO:0000256" key="1">
    <source>
        <dbReference type="ARBA" id="ARBA00004651"/>
    </source>
</evidence>
<dbReference type="EMBL" id="JAYJLD010000044">
    <property type="protein sequence ID" value="MEB3103654.1"/>
    <property type="molecule type" value="Genomic_DNA"/>
</dbReference>
<feature type="transmembrane region" description="Helical" evidence="7">
    <location>
        <begin position="249"/>
        <end position="268"/>
    </location>
</feature>
<feature type="transmembrane region" description="Helical" evidence="7">
    <location>
        <begin position="124"/>
        <end position="145"/>
    </location>
</feature>
<reference evidence="9" key="1">
    <citation type="submission" date="2023-12" db="EMBL/GenBank/DDBJ databases">
        <title>Fervidustalea candida gen. nov., sp. nov., a novel member of the family Paenibacillaceae isolated from a geothermal area.</title>
        <authorList>
            <person name="Li W.-J."/>
            <person name="Jiao J.-Y."/>
            <person name="Chen Y."/>
        </authorList>
    </citation>
    <scope>NUCLEOTIDE SEQUENCE</scope>
    <source>
        <strain evidence="9">SYSU GA230002</strain>
    </source>
</reference>
<keyword evidence="4 7" id="KW-0812">Transmembrane</keyword>
<name>A0ABU5ZMA7_9BACL</name>
<accession>A0ABU5ZMA7</accession>
<organism evidence="9 10">
    <name type="scientific">Ferviditalea candida</name>
    <dbReference type="NCBI Taxonomy" id="3108399"/>
    <lineage>
        <taxon>Bacteria</taxon>
        <taxon>Bacillati</taxon>
        <taxon>Bacillota</taxon>
        <taxon>Bacilli</taxon>
        <taxon>Bacillales</taxon>
        <taxon>Paenibacillaceae</taxon>
        <taxon>Ferviditalea</taxon>
    </lineage>
</organism>
<sequence>MDTMQSKLLKKLTAAHCKRANGRSSDFAIKGKTRIQTIAKGCAGIFAAFTLWQLAALLVDTQYFPSAWTIVKYSFGLLFEPTFIVHVYGTVQAMLAGLALAALIAVPAGLLLGRYPLAYRLTRLLVETLRPIPAVALAPLAILMFGLSERATISLVVWTSIWPILINSIYGMHNVDQLFCQTARTFGFGRWETLLKVELPSSAPFIATGIRIALSIALSVAIAGEMVAGSGQGLGGWILQESASGSLNPVYSATFISGLLGYAINMIMEYAEHRLFFWHTSFRKKKGEIH</sequence>
<evidence type="ECO:0000256" key="5">
    <source>
        <dbReference type="ARBA" id="ARBA00022989"/>
    </source>
</evidence>
<dbReference type="Gene3D" id="1.10.3720.10">
    <property type="entry name" value="MetI-like"/>
    <property type="match status" value="1"/>
</dbReference>
<evidence type="ECO:0000313" key="10">
    <source>
        <dbReference type="Proteomes" id="UP001310386"/>
    </source>
</evidence>
<dbReference type="SUPFAM" id="SSF161098">
    <property type="entry name" value="MetI-like"/>
    <property type="match status" value="1"/>
</dbReference>
<feature type="transmembrane region" description="Helical" evidence="7">
    <location>
        <begin position="205"/>
        <end position="229"/>
    </location>
</feature>
<keyword evidence="3" id="KW-1003">Cell membrane</keyword>
<dbReference type="InterPro" id="IPR000515">
    <property type="entry name" value="MetI-like"/>
</dbReference>
<dbReference type="InterPro" id="IPR035906">
    <property type="entry name" value="MetI-like_sf"/>
</dbReference>
<evidence type="ECO:0000313" key="9">
    <source>
        <dbReference type="EMBL" id="MEB3103654.1"/>
    </source>
</evidence>
<evidence type="ECO:0000256" key="6">
    <source>
        <dbReference type="ARBA" id="ARBA00023136"/>
    </source>
</evidence>
<keyword evidence="10" id="KW-1185">Reference proteome</keyword>
<keyword evidence="6 7" id="KW-0472">Membrane</keyword>
<feature type="transmembrane region" description="Helical" evidence="7">
    <location>
        <begin position="38"/>
        <end position="59"/>
    </location>
</feature>
<dbReference type="PROSITE" id="PS50928">
    <property type="entry name" value="ABC_TM1"/>
    <property type="match status" value="1"/>
</dbReference>
<gene>
    <name evidence="9" type="ORF">VF724_18615</name>
</gene>
<dbReference type="PANTHER" id="PTHR30151:SF0">
    <property type="entry name" value="ABC TRANSPORTER PERMEASE PROTEIN MJ0413-RELATED"/>
    <property type="match status" value="1"/>
</dbReference>
<evidence type="ECO:0000256" key="4">
    <source>
        <dbReference type="ARBA" id="ARBA00022692"/>
    </source>
</evidence>
<dbReference type="Proteomes" id="UP001310386">
    <property type="component" value="Unassembled WGS sequence"/>
</dbReference>
<dbReference type="RefSeq" id="WP_371755783.1">
    <property type="nucleotide sequence ID" value="NZ_JAYJLD010000044.1"/>
</dbReference>
<comment type="subcellular location">
    <subcellularLocation>
        <location evidence="1 7">Cell membrane</location>
        <topology evidence="1 7">Multi-pass membrane protein</topology>
    </subcellularLocation>
</comment>
<protein>
    <submittedName>
        <fullName evidence="9">ABC transporter permease</fullName>
    </submittedName>
</protein>
<feature type="transmembrane region" description="Helical" evidence="7">
    <location>
        <begin position="83"/>
        <end position="112"/>
    </location>
</feature>
<keyword evidence="5 7" id="KW-1133">Transmembrane helix</keyword>